<protein>
    <submittedName>
        <fullName evidence="9">RDD family protein</fullName>
    </submittedName>
</protein>
<dbReference type="PANTHER" id="PTHR36115:SF4">
    <property type="entry name" value="MEMBRANE PROTEIN"/>
    <property type="match status" value="1"/>
</dbReference>
<organism evidence="9 10">
    <name type="scientific">Actinoplanes sandaracinus</name>
    <dbReference type="NCBI Taxonomy" id="3045177"/>
    <lineage>
        <taxon>Bacteria</taxon>
        <taxon>Bacillati</taxon>
        <taxon>Actinomycetota</taxon>
        <taxon>Actinomycetes</taxon>
        <taxon>Micromonosporales</taxon>
        <taxon>Micromonosporaceae</taxon>
        <taxon>Actinoplanes</taxon>
    </lineage>
</organism>
<evidence type="ECO:0000256" key="5">
    <source>
        <dbReference type="ARBA" id="ARBA00023136"/>
    </source>
</evidence>
<keyword evidence="10" id="KW-1185">Reference proteome</keyword>
<reference evidence="9 10" key="1">
    <citation type="submission" date="2023-05" db="EMBL/GenBank/DDBJ databases">
        <title>Actinoplanes sp. NEAU-A12 genome sequencing.</title>
        <authorList>
            <person name="Wang Z.-S."/>
        </authorList>
    </citation>
    <scope>NUCLEOTIDE SEQUENCE [LARGE SCALE GENOMIC DNA]</scope>
    <source>
        <strain evidence="9 10">NEAU-A12</strain>
    </source>
</reference>
<feature type="compositionally biased region" description="Pro residues" evidence="6">
    <location>
        <begin position="38"/>
        <end position="55"/>
    </location>
</feature>
<comment type="caution">
    <text evidence="9">The sequence shown here is derived from an EMBL/GenBank/DDBJ whole genome shotgun (WGS) entry which is preliminary data.</text>
</comment>
<accession>A0ABT6WW32</accession>
<feature type="domain" description="RDD" evidence="8">
    <location>
        <begin position="175"/>
        <end position="336"/>
    </location>
</feature>
<feature type="compositionally biased region" description="Pro residues" evidence="6">
    <location>
        <begin position="71"/>
        <end position="133"/>
    </location>
</feature>
<dbReference type="Proteomes" id="UP001241758">
    <property type="component" value="Unassembled WGS sequence"/>
</dbReference>
<comment type="subcellular location">
    <subcellularLocation>
        <location evidence="1">Cell membrane</location>
        <topology evidence="1">Multi-pass membrane protein</topology>
    </subcellularLocation>
</comment>
<feature type="transmembrane region" description="Helical" evidence="7">
    <location>
        <begin position="186"/>
        <end position="208"/>
    </location>
</feature>
<sequence>MSSVSAGWYKDPADTSTQRYWDGEGWVGKAIPADAVPPDGPPAAEPESPASPPAAHPAHPAHPVTPAAPLAGPPPGWTPQPPPGMQPPPGWQPPPPGMQPPPGWQPPPPQGQQPPPQGWQQPPPGWQQPPPGWQAPQPGWQQPPPGWQPHPGAQPMQGYPYPFAMPEVRPHGMALAGLGRRLTARLIDIVAVLLLNVVVNGYFAWLYMQDFLPIFRAYWAQAQAGNPPPVMQATDRMSTLSVAIVMIGTLLWLLYEAPSIANSGQTLGKRIVGIKVVGVEKTEPIGFARAFTRWARLGIWTLFWWVCGLGLVIQFVAALSPVFDPRLRQAWHDKAAATVVVAVPAGTAPTVEAATSGDSSGGLT</sequence>
<evidence type="ECO:0000256" key="4">
    <source>
        <dbReference type="ARBA" id="ARBA00022989"/>
    </source>
</evidence>
<keyword evidence="3 7" id="KW-0812">Transmembrane</keyword>
<feature type="transmembrane region" description="Helical" evidence="7">
    <location>
        <begin position="297"/>
        <end position="319"/>
    </location>
</feature>
<evidence type="ECO:0000313" key="10">
    <source>
        <dbReference type="Proteomes" id="UP001241758"/>
    </source>
</evidence>
<evidence type="ECO:0000256" key="3">
    <source>
        <dbReference type="ARBA" id="ARBA00022692"/>
    </source>
</evidence>
<proteinExistence type="predicted"/>
<dbReference type="Pfam" id="PF06271">
    <property type="entry name" value="RDD"/>
    <property type="match status" value="1"/>
</dbReference>
<dbReference type="InterPro" id="IPR010432">
    <property type="entry name" value="RDD"/>
</dbReference>
<dbReference type="RefSeq" id="WP_282765077.1">
    <property type="nucleotide sequence ID" value="NZ_JASCTH010000028.1"/>
</dbReference>
<evidence type="ECO:0000313" key="9">
    <source>
        <dbReference type="EMBL" id="MDI6103835.1"/>
    </source>
</evidence>
<dbReference type="EMBL" id="JASCTH010000028">
    <property type="protein sequence ID" value="MDI6103835.1"/>
    <property type="molecule type" value="Genomic_DNA"/>
</dbReference>
<feature type="compositionally biased region" description="Low complexity" evidence="6">
    <location>
        <begin position="56"/>
        <end position="70"/>
    </location>
</feature>
<dbReference type="PANTHER" id="PTHR36115">
    <property type="entry name" value="PROLINE-RICH ANTIGEN HOMOLOG-RELATED"/>
    <property type="match status" value="1"/>
</dbReference>
<evidence type="ECO:0000256" key="6">
    <source>
        <dbReference type="SAM" id="MobiDB-lite"/>
    </source>
</evidence>
<name>A0ABT6WW32_9ACTN</name>
<dbReference type="InterPro" id="IPR051791">
    <property type="entry name" value="Pra-immunoreactive"/>
</dbReference>
<keyword evidence="2" id="KW-1003">Cell membrane</keyword>
<feature type="region of interest" description="Disordered" evidence="6">
    <location>
        <begin position="1"/>
        <end position="155"/>
    </location>
</feature>
<feature type="transmembrane region" description="Helical" evidence="7">
    <location>
        <begin position="237"/>
        <end position="255"/>
    </location>
</feature>
<evidence type="ECO:0000259" key="8">
    <source>
        <dbReference type="Pfam" id="PF06271"/>
    </source>
</evidence>
<gene>
    <name evidence="9" type="ORF">QLQ12_34995</name>
</gene>
<keyword evidence="5 7" id="KW-0472">Membrane</keyword>
<evidence type="ECO:0000256" key="1">
    <source>
        <dbReference type="ARBA" id="ARBA00004651"/>
    </source>
</evidence>
<keyword evidence="4 7" id="KW-1133">Transmembrane helix</keyword>
<evidence type="ECO:0000256" key="2">
    <source>
        <dbReference type="ARBA" id="ARBA00022475"/>
    </source>
</evidence>
<evidence type="ECO:0000256" key="7">
    <source>
        <dbReference type="SAM" id="Phobius"/>
    </source>
</evidence>